<gene>
    <name evidence="6" type="ORF">CLV55_1187</name>
</gene>
<evidence type="ECO:0000256" key="3">
    <source>
        <dbReference type="ARBA" id="ARBA00022723"/>
    </source>
</evidence>
<keyword evidence="3" id="KW-0479">Metal-binding</keyword>
<dbReference type="InterPro" id="IPR019903">
    <property type="entry name" value="RIC_family"/>
</dbReference>
<comment type="subcellular location">
    <subcellularLocation>
        <location evidence="1">Cytoplasm</location>
    </subcellularLocation>
</comment>
<accession>A0A328YH26</accession>
<evidence type="ECO:0000313" key="7">
    <source>
        <dbReference type="Proteomes" id="UP000248840"/>
    </source>
</evidence>
<dbReference type="RefSeq" id="WP_112114163.1">
    <property type="nucleotide sequence ID" value="NZ_QLSZ01000018.1"/>
</dbReference>
<dbReference type="Gene3D" id="1.20.120.520">
    <property type="entry name" value="nmb1532 protein domain like"/>
    <property type="match status" value="1"/>
</dbReference>
<dbReference type="Pfam" id="PF01814">
    <property type="entry name" value="Hemerythrin"/>
    <property type="match status" value="1"/>
</dbReference>
<dbReference type="EMBL" id="QLSZ01000018">
    <property type="protein sequence ID" value="RAR69269.1"/>
    <property type="molecule type" value="Genomic_DNA"/>
</dbReference>
<evidence type="ECO:0000259" key="5">
    <source>
        <dbReference type="Pfam" id="PF01814"/>
    </source>
</evidence>
<keyword evidence="2" id="KW-0963">Cytoplasm</keyword>
<dbReference type="InterPro" id="IPR012312">
    <property type="entry name" value="Hemerythrin-like"/>
</dbReference>
<keyword evidence="7" id="KW-1185">Reference proteome</keyword>
<dbReference type="OrthoDB" id="9797132at2"/>
<dbReference type="GO" id="GO:0046872">
    <property type="term" value="F:metal ion binding"/>
    <property type="evidence" value="ECO:0007669"/>
    <property type="project" value="UniProtKB-KW"/>
</dbReference>
<feature type="domain" description="Hemerythrin-like" evidence="5">
    <location>
        <begin position="79"/>
        <end position="229"/>
    </location>
</feature>
<keyword evidence="4" id="KW-0408">Iron</keyword>
<dbReference type="AlphaFoldDB" id="A0A328YH26"/>
<name>A0A328YH26_9FLAO</name>
<dbReference type="PANTHER" id="PTHR36438">
    <property type="entry name" value="IRON-SULFUR CLUSTER REPAIR PROTEIN YTFE"/>
    <property type="match status" value="1"/>
</dbReference>
<organism evidence="6 7">
    <name type="scientific">Flavobacterium aciduliphilum</name>
    <dbReference type="NCBI Taxonomy" id="1101402"/>
    <lineage>
        <taxon>Bacteria</taxon>
        <taxon>Pseudomonadati</taxon>
        <taxon>Bacteroidota</taxon>
        <taxon>Flavobacteriia</taxon>
        <taxon>Flavobacteriales</taxon>
        <taxon>Flavobacteriaceae</taxon>
        <taxon>Flavobacterium</taxon>
    </lineage>
</organism>
<protein>
    <submittedName>
        <fullName evidence="6">Regulator of cell morphogenesis and NO signaling</fullName>
    </submittedName>
</protein>
<evidence type="ECO:0000256" key="4">
    <source>
        <dbReference type="ARBA" id="ARBA00023004"/>
    </source>
</evidence>
<dbReference type="PANTHER" id="PTHR36438:SF1">
    <property type="entry name" value="IRON-SULFUR CLUSTER REPAIR PROTEIN YTFE"/>
    <property type="match status" value="1"/>
</dbReference>
<evidence type="ECO:0000256" key="1">
    <source>
        <dbReference type="ARBA" id="ARBA00004496"/>
    </source>
</evidence>
<reference evidence="6 7" key="1">
    <citation type="submission" date="2018-06" db="EMBL/GenBank/DDBJ databases">
        <title>Genomic Encyclopedia of Archaeal and Bacterial Type Strains, Phase II (KMG-II): from individual species to whole genera.</title>
        <authorList>
            <person name="Goeker M."/>
        </authorList>
    </citation>
    <scope>NUCLEOTIDE SEQUENCE [LARGE SCALE GENOMIC DNA]</scope>
    <source>
        <strain evidence="6 7">DSM 25663</strain>
    </source>
</reference>
<dbReference type="Proteomes" id="UP000248840">
    <property type="component" value="Unassembled WGS sequence"/>
</dbReference>
<dbReference type="Pfam" id="PF04405">
    <property type="entry name" value="ScdA_N"/>
    <property type="match status" value="1"/>
</dbReference>
<sequence>MKPSKTVAHYVCRDYRIAEIFSKLSIDFYCKGDVLLEQLCMERNLNYEALIQEIHAVQNSSIPLPLKYHEFSVEELIEYILVFHHDYSRQVIPLLLEKLKELVQTEGTKYPELERIYDFFKISAYELLCHIEKEEDTLFPYIRQMIHALNANETIQQPSFRTVDNSLIKLRADHDTESNFIAMIYELSHGFQTPSNASINYIETFEMLHEFHENIKKHIHLENNLLFGYAKELEDCFTIF</sequence>
<evidence type="ECO:0000313" key="6">
    <source>
        <dbReference type="EMBL" id="RAR69269.1"/>
    </source>
</evidence>
<comment type="caution">
    <text evidence="6">The sequence shown here is derived from an EMBL/GenBank/DDBJ whole genome shotgun (WGS) entry which is preliminary data.</text>
</comment>
<dbReference type="GO" id="GO:0005737">
    <property type="term" value="C:cytoplasm"/>
    <property type="evidence" value="ECO:0007669"/>
    <property type="project" value="UniProtKB-SubCell"/>
</dbReference>
<evidence type="ECO:0000256" key="2">
    <source>
        <dbReference type="ARBA" id="ARBA00022490"/>
    </source>
</evidence>
<proteinExistence type="predicted"/>